<protein>
    <recommendedName>
        <fullName evidence="2">Histidine phosphatase family protein</fullName>
    </recommendedName>
</protein>
<dbReference type="EMBL" id="HBNR01042208">
    <property type="protein sequence ID" value="CAE4601685.1"/>
    <property type="molecule type" value="Transcribed_RNA"/>
</dbReference>
<name>A0A7S4R2M5_9DINO</name>
<proteinExistence type="predicted"/>
<gene>
    <name evidence="1" type="ORF">AMON00008_LOCUS29341</name>
</gene>
<dbReference type="InterPro" id="IPR029033">
    <property type="entry name" value="His_PPase_superfam"/>
</dbReference>
<accession>A0A7S4R2M5</accession>
<organism evidence="1">
    <name type="scientific">Alexandrium monilatum</name>
    <dbReference type="NCBI Taxonomy" id="311494"/>
    <lineage>
        <taxon>Eukaryota</taxon>
        <taxon>Sar</taxon>
        <taxon>Alveolata</taxon>
        <taxon>Dinophyceae</taxon>
        <taxon>Gonyaulacales</taxon>
        <taxon>Pyrocystaceae</taxon>
        <taxon>Alexandrium</taxon>
    </lineage>
</organism>
<dbReference type="CDD" id="cd07040">
    <property type="entry name" value="HP"/>
    <property type="match status" value="1"/>
</dbReference>
<evidence type="ECO:0000313" key="1">
    <source>
        <dbReference type="EMBL" id="CAE4601685.1"/>
    </source>
</evidence>
<dbReference type="SUPFAM" id="SSF53254">
    <property type="entry name" value="Phosphoglycerate mutase-like"/>
    <property type="match status" value="1"/>
</dbReference>
<evidence type="ECO:0008006" key="2">
    <source>
        <dbReference type="Google" id="ProtNLM"/>
    </source>
</evidence>
<reference evidence="1" key="1">
    <citation type="submission" date="2021-01" db="EMBL/GenBank/DDBJ databases">
        <authorList>
            <person name="Corre E."/>
            <person name="Pelletier E."/>
            <person name="Niang G."/>
            <person name="Scheremetjew M."/>
            <person name="Finn R."/>
            <person name="Kale V."/>
            <person name="Holt S."/>
            <person name="Cochrane G."/>
            <person name="Meng A."/>
            <person name="Brown T."/>
            <person name="Cohen L."/>
        </authorList>
    </citation>
    <scope>NUCLEOTIDE SEQUENCE</scope>
    <source>
        <strain evidence="1">CCMP3105</strain>
    </source>
</reference>
<dbReference type="AlphaFoldDB" id="A0A7S4R2M5"/>
<sequence length="447" mass="49430">MTSGRCFATPPARTSLPGQIEPCTAGAVGSRTPAHTGDKVITFLRHGKSAGNAGVQGVFEMGSLMAYRDGLLVGKGEQQVVERVEAMDDELMQRIVEAEVVLVSPLARALATAVIVLAQAHRRSFQMSGRAQTTWPRVEVVTELREKVKSHSERPGSGEDPLAYIRAIAEKYGKSAYGNGAAMQTVAEEICRSYDRERAATRNWEWEPDDAVSYHQMIGHFKERLRSREETNILLVGHSGWARFAFSALLPASEKEDCARQRLNLVTGVREVRALHNAGVLVARFNTDECRFKDLSMLCGSHATEKLPNFEREDALGILGSPAEAIAAGVVPRNSDFDRIVLLKLAEYTATWEARLFTFAALGSEAFLCWASKWGEPKDYITISSGSTTITRLGEDVFIISEVEGHRPFKVRGRTAEDSARFLELFISYRSRHRSADLNQRLAKAVI</sequence>
<dbReference type="Gene3D" id="3.40.50.1240">
    <property type="entry name" value="Phosphoglycerate mutase-like"/>
    <property type="match status" value="1"/>
</dbReference>